<dbReference type="Pfam" id="PF01562">
    <property type="entry name" value="Pep_M12B_propep"/>
    <property type="match status" value="1"/>
</dbReference>
<keyword evidence="10" id="KW-0732">Signal</keyword>
<evidence type="ECO:0000256" key="2">
    <source>
        <dbReference type="ARBA" id="ARBA00022692"/>
    </source>
</evidence>
<dbReference type="FunFam" id="4.10.70.10:FF:000001">
    <property type="entry name" value="Disintegrin and metalloproteinase domain-containing protein 22"/>
    <property type="match status" value="1"/>
</dbReference>
<dbReference type="SMART" id="SM00608">
    <property type="entry name" value="ACR"/>
    <property type="match status" value="1"/>
</dbReference>
<dbReference type="InterPro" id="IPR001590">
    <property type="entry name" value="Peptidase_M12B"/>
</dbReference>
<evidence type="ECO:0000256" key="3">
    <source>
        <dbReference type="ARBA" id="ARBA00022989"/>
    </source>
</evidence>
<dbReference type="PANTHER" id="PTHR11905:SF148">
    <property type="entry name" value="DISINTEGRIN AND METALLOPROTEINASE DOMAIN-CONTAINING PROTEIN 30"/>
    <property type="match status" value="1"/>
</dbReference>
<dbReference type="PRINTS" id="PR00289">
    <property type="entry name" value="DISINTEGRIN"/>
</dbReference>
<evidence type="ECO:0000256" key="7">
    <source>
        <dbReference type="PROSITE-ProRule" id="PRU00276"/>
    </source>
</evidence>
<feature type="domain" description="Disintegrin" evidence="11">
    <location>
        <begin position="398"/>
        <end position="484"/>
    </location>
</feature>
<dbReference type="InterPro" id="IPR006586">
    <property type="entry name" value="ADAM_Cys-rich"/>
</dbReference>
<reference evidence="13" key="1">
    <citation type="submission" date="2025-08" db="UniProtKB">
        <authorList>
            <consortium name="Ensembl"/>
        </authorList>
    </citation>
    <scope>IDENTIFICATION</scope>
</reference>
<dbReference type="Gene3D" id="4.10.70.10">
    <property type="entry name" value="Disintegrin domain"/>
    <property type="match status" value="1"/>
</dbReference>
<evidence type="ECO:0000259" key="12">
    <source>
        <dbReference type="PROSITE" id="PS50215"/>
    </source>
</evidence>
<accession>A0A8C6EXC0</accession>
<dbReference type="InterPro" id="IPR018358">
    <property type="entry name" value="Disintegrin_CS"/>
</dbReference>
<dbReference type="Gene3D" id="3.40.390.10">
    <property type="entry name" value="Collagenase (Catalytic Domain)"/>
    <property type="match status" value="1"/>
</dbReference>
<keyword evidence="3 9" id="KW-1133">Transmembrane helix</keyword>
<dbReference type="Pfam" id="PF00200">
    <property type="entry name" value="Disintegrin"/>
    <property type="match status" value="1"/>
</dbReference>
<dbReference type="PANTHER" id="PTHR11905">
    <property type="entry name" value="ADAM A DISINTEGRIN AND METALLOPROTEASE DOMAIN"/>
    <property type="match status" value="1"/>
</dbReference>
<feature type="chain" id="PRO_5034853972" evidence="10">
    <location>
        <begin position="29"/>
        <end position="757"/>
    </location>
</feature>
<evidence type="ECO:0000313" key="14">
    <source>
        <dbReference type="Proteomes" id="UP000694407"/>
    </source>
</evidence>
<evidence type="ECO:0000259" key="11">
    <source>
        <dbReference type="PROSITE" id="PS50214"/>
    </source>
</evidence>
<evidence type="ECO:0000256" key="9">
    <source>
        <dbReference type="SAM" id="Phobius"/>
    </source>
</evidence>
<comment type="subcellular location">
    <subcellularLocation>
        <location evidence="1">Membrane</location>
        <topology evidence="1">Single-pass membrane protein</topology>
    </subcellularLocation>
</comment>
<keyword evidence="4 9" id="KW-0472">Membrane</keyword>
<dbReference type="Proteomes" id="UP000694407">
    <property type="component" value="Unplaced"/>
</dbReference>
<sequence>MRSQQTFLCQGLLLPVLGLALLLLDSLGDDLLFHQLEFDSYEITIPKKLSFWREEQGVPSSVAYLLQLAGKKHIIHLWPKKLLLPQHLRVFSFTEEGQLLEDHPYIPKDCNYMGLVEGFQDSDATLSTCMGGLRGVLSIDAKQYQIEPLKASSTFEHVVYLLKDEVSNQTCGLTDDETERQMAQQEDMARISDYTMSYKHQKYLELVMIFDTRRFEFVKHNLSLILYDAILLTAIIDTYYQDINMRIHLKGIEVWSNEGLIRTDHPALADVLKEFIRYRKYTITTRITTDWVHLYISRKYIDALALSWGRVCSTDLSGSISTFLDENVLGPATWTAHELGHSVGMLHDKEYCQCRGRKSCIMGTGRTGFSNCSYELYFKHLSQAAKCLNDIPQPHYIKSRCGNRIIEQNEECDCGSIEECEEDLCCRADCKLKLGANCSVGLCCDKCNFLPSGYVCRDEENECDLPEYCYGNSDKCPADTYKQDGTPCSYEGRCYNQKCRSRYMQYQSIFGPDAREAPTKCYEVINIQGDQYGHCAIEDVHTYIKCKKENAICGRLQCINVKVIPDLPDHTIIMSTHLEEDNIICWGTGYHLSMHPMGIPDIGMLYDATSCGEDQVCFKTNCVNSSVLKFDCVPEKCNGRGVCNANRNCHCMYGRAPPFCEEFGYGGSIDSGPPGPRKELVPPTIQVLSVMLLRLVLFIISAIIVCFRQLIVKCLQPKPKKPQTNIKTTDPEKETNKVNKQSLPSMKSVLETKDLES</sequence>
<keyword evidence="14" id="KW-1185">Reference proteome</keyword>
<dbReference type="Pfam" id="PF01421">
    <property type="entry name" value="Reprolysin"/>
    <property type="match status" value="1"/>
</dbReference>
<evidence type="ECO:0000256" key="10">
    <source>
        <dbReference type="SAM" id="SignalP"/>
    </source>
</evidence>
<evidence type="ECO:0000256" key="5">
    <source>
        <dbReference type="ARBA" id="ARBA00023157"/>
    </source>
</evidence>
<dbReference type="SMART" id="SM00050">
    <property type="entry name" value="DISIN"/>
    <property type="match status" value="1"/>
</dbReference>
<dbReference type="Ensembl" id="ENSMMMT00000026018.1">
    <property type="protein sequence ID" value="ENSMMMP00000022966.1"/>
    <property type="gene ID" value="ENSMMMG00000020130.1"/>
</dbReference>
<evidence type="ECO:0000256" key="1">
    <source>
        <dbReference type="ARBA" id="ARBA00004167"/>
    </source>
</evidence>
<dbReference type="InterPro" id="IPR036436">
    <property type="entry name" value="Disintegrin_dom_sf"/>
</dbReference>
<dbReference type="GeneTree" id="ENSGT00940000162954"/>
<dbReference type="CDD" id="cd04269">
    <property type="entry name" value="ZnMc_adamalysin_II_like"/>
    <property type="match status" value="1"/>
</dbReference>
<name>A0A8C6EXC0_MARMA</name>
<dbReference type="GO" id="GO:1990913">
    <property type="term" value="C:sperm head plasma membrane"/>
    <property type="evidence" value="ECO:0007669"/>
    <property type="project" value="Ensembl"/>
</dbReference>
<feature type="disulfide bond" evidence="6">
    <location>
        <begin position="456"/>
        <end position="476"/>
    </location>
</feature>
<feature type="active site" evidence="7">
    <location>
        <position position="338"/>
    </location>
</feature>
<keyword evidence="7" id="KW-0862">Zinc</keyword>
<evidence type="ECO:0000313" key="13">
    <source>
        <dbReference type="Ensembl" id="ENSMMMP00000022966.1"/>
    </source>
</evidence>
<comment type="caution">
    <text evidence="7">Lacks conserved residue(s) required for the propagation of feature annotation.</text>
</comment>
<dbReference type="GO" id="GO:0004222">
    <property type="term" value="F:metalloendopeptidase activity"/>
    <property type="evidence" value="ECO:0007669"/>
    <property type="project" value="InterPro"/>
</dbReference>
<evidence type="ECO:0000256" key="4">
    <source>
        <dbReference type="ARBA" id="ARBA00023136"/>
    </source>
</evidence>
<dbReference type="InterPro" id="IPR034027">
    <property type="entry name" value="Reprolysin_adamalysin"/>
</dbReference>
<evidence type="ECO:0000256" key="6">
    <source>
        <dbReference type="PROSITE-ProRule" id="PRU00068"/>
    </source>
</evidence>
<dbReference type="InterPro" id="IPR001762">
    <property type="entry name" value="Disintegrin_dom"/>
</dbReference>
<dbReference type="GO" id="GO:0008584">
    <property type="term" value="P:male gonad development"/>
    <property type="evidence" value="ECO:0007669"/>
    <property type="project" value="TreeGrafter"/>
</dbReference>
<keyword evidence="2 9" id="KW-0812">Transmembrane</keyword>
<feature type="domain" description="Peptidase M12B" evidence="12">
    <location>
        <begin position="202"/>
        <end position="392"/>
    </location>
</feature>
<dbReference type="SUPFAM" id="SSF55486">
    <property type="entry name" value="Metalloproteases ('zincins'), catalytic domain"/>
    <property type="match status" value="1"/>
</dbReference>
<proteinExistence type="predicted"/>
<feature type="region of interest" description="Disordered" evidence="8">
    <location>
        <begin position="720"/>
        <end position="757"/>
    </location>
</feature>
<evidence type="ECO:0000256" key="8">
    <source>
        <dbReference type="SAM" id="MobiDB-lite"/>
    </source>
</evidence>
<dbReference type="Pfam" id="PF08516">
    <property type="entry name" value="ADAM_CR"/>
    <property type="match status" value="1"/>
</dbReference>
<dbReference type="GO" id="GO:0006508">
    <property type="term" value="P:proteolysis"/>
    <property type="evidence" value="ECO:0007669"/>
    <property type="project" value="InterPro"/>
</dbReference>
<feature type="binding site" evidence="7">
    <location>
        <position position="341"/>
    </location>
    <ligand>
        <name>Zn(2+)</name>
        <dbReference type="ChEBI" id="CHEBI:29105"/>
        <note>catalytic</note>
    </ligand>
</feature>
<feature type="signal peptide" evidence="10">
    <location>
        <begin position="1"/>
        <end position="28"/>
    </location>
</feature>
<dbReference type="GO" id="GO:0046872">
    <property type="term" value="F:metal ion binding"/>
    <property type="evidence" value="ECO:0007669"/>
    <property type="project" value="UniProtKB-KW"/>
</dbReference>
<feature type="binding site" evidence="7">
    <location>
        <position position="347"/>
    </location>
    <ligand>
        <name>Zn(2+)</name>
        <dbReference type="ChEBI" id="CHEBI:29105"/>
        <note>catalytic</note>
    </ligand>
</feature>
<organism evidence="13 14">
    <name type="scientific">Marmota marmota marmota</name>
    <name type="common">Alpine marmot</name>
    <dbReference type="NCBI Taxonomy" id="9994"/>
    <lineage>
        <taxon>Eukaryota</taxon>
        <taxon>Metazoa</taxon>
        <taxon>Chordata</taxon>
        <taxon>Craniata</taxon>
        <taxon>Vertebrata</taxon>
        <taxon>Euteleostomi</taxon>
        <taxon>Mammalia</taxon>
        <taxon>Eutheria</taxon>
        <taxon>Euarchontoglires</taxon>
        <taxon>Glires</taxon>
        <taxon>Rodentia</taxon>
        <taxon>Sciuromorpha</taxon>
        <taxon>Sciuridae</taxon>
        <taxon>Xerinae</taxon>
        <taxon>Marmotini</taxon>
        <taxon>Marmota</taxon>
    </lineage>
</organism>
<dbReference type="InterPro" id="IPR024079">
    <property type="entry name" value="MetalloPept_cat_dom_sf"/>
</dbReference>
<dbReference type="AlphaFoldDB" id="A0A8C6EXC0"/>
<dbReference type="SUPFAM" id="SSF57552">
    <property type="entry name" value="Blood coagulation inhibitor (disintegrin)"/>
    <property type="match status" value="1"/>
</dbReference>
<reference evidence="13" key="2">
    <citation type="submission" date="2025-09" db="UniProtKB">
        <authorList>
            <consortium name="Ensembl"/>
        </authorList>
    </citation>
    <scope>IDENTIFICATION</scope>
</reference>
<feature type="transmembrane region" description="Helical" evidence="9">
    <location>
        <begin position="687"/>
        <end position="711"/>
    </location>
</feature>
<dbReference type="PROSITE" id="PS50214">
    <property type="entry name" value="DISINTEGRIN_2"/>
    <property type="match status" value="1"/>
</dbReference>
<dbReference type="PROSITE" id="PS00427">
    <property type="entry name" value="DISINTEGRIN_1"/>
    <property type="match status" value="1"/>
</dbReference>
<dbReference type="InterPro" id="IPR002870">
    <property type="entry name" value="Peptidase_M12B_N"/>
</dbReference>
<feature type="binding site" evidence="7">
    <location>
        <position position="337"/>
    </location>
    <ligand>
        <name>Zn(2+)</name>
        <dbReference type="ChEBI" id="CHEBI:29105"/>
        <note>catalytic</note>
    </ligand>
</feature>
<keyword evidence="7" id="KW-0479">Metal-binding</keyword>
<dbReference type="GO" id="GO:0009897">
    <property type="term" value="C:external side of plasma membrane"/>
    <property type="evidence" value="ECO:0007669"/>
    <property type="project" value="Ensembl"/>
</dbReference>
<gene>
    <name evidence="13" type="primary">ADAM30</name>
</gene>
<dbReference type="PROSITE" id="PS50215">
    <property type="entry name" value="ADAM_MEPRO"/>
    <property type="match status" value="1"/>
</dbReference>
<keyword evidence="5 6" id="KW-1015">Disulfide bond</keyword>
<protein>
    <submittedName>
        <fullName evidence="13">ADAM metallopeptidase domain 30</fullName>
    </submittedName>
</protein>